<dbReference type="InterPro" id="IPR032675">
    <property type="entry name" value="LRR_dom_sf"/>
</dbReference>
<proteinExistence type="predicted"/>
<dbReference type="Proteomes" id="UP001140206">
    <property type="component" value="Chromosome 1"/>
</dbReference>
<protein>
    <recommendedName>
        <fullName evidence="3">Disease resistance protein At4g27190-like leucine-rich repeats domain-containing protein</fullName>
    </recommendedName>
</protein>
<evidence type="ECO:0000256" key="2">
    <source>
        <dbReference type="ARBA" id="ARBA00022737"/>
    </source>
</evidence>
<organism evidence="4 5">
    <name type="scientific">Rhynchospora pubera</name>
    <dbReference type="NCBI Taxonomy" id="906938"/>
    <lineage>
        <taxon>Eukaryota</taxon>
        <taxon>Viridiplantae</taxon>
        <taxon>Streptophyta</taxon>
        <taxon>Embryophyta</taxon>
        <taxon>Tracheophyta</taxon>
        <taxon>Spermatophyta</taxon>
        <taxon>Magnoliopsida</taxon>
        <taxon>Liliopsida</taxon>
        <taxon>Poales</taxon>
        <taxon>Cyperaceae</taxon>
        <taxon>Cyperoideae</taxon>
        <taxon>Rhynchosporeae</taxon>
        <taxon>Rhynchospora</taxon>
    </lineage>
</organism>
<dbReference type="SUPFAM" id="SSF52058">
    <property type="entry name" value="L domain-like"/>
    <property type="match status" value="2"/>
</dbReference>
<dbReference type="PANTHER" id="PTHR47186:SF3">
    <property type="entry name" value="OS09G0267800 PROTEIN"/>
    <property type="match status" value="1"/>
</dbReference>
<keyword evidence="2" id="KW-0677">Repeat</keyword>
<dbReference type="EMBL" id="JAMFTS010000001">
    <property type="protein sequence ID" value="KAJ4810111.1"/>
    <property type="molecule type" value="Genomic_DNA"/>
</dbReference>
<comment type="caution">
    <text evidence="4">The sequence shown here is derived from an EMBL/GenBank/DDBJ whole genome shotgun (WGS) entry which is preliminary data.</text>
</comment>
<evidence type="ECO:0000259" key="3">
    <source>
        <dbReference type="Pfam" id="PF23247"/>
    </source>
</evidence>
<dbReference type="SMART" id="SM00369">
    <property type="entry name" value="LRR_TYP"/>
    <property type="match status" value="5"/>
</dbReference>
<accession>A0AAV8H1Y6</accession>
<reference evidence="4" key="1">
    <citation type="submission" date="2022-08" db="EMBL/GenBank/DDBJ databases">
        <authorList>
            <person name="Marques A."/>
        </authorList>
    </citation>
    <scope>NUCLEOTIDE SEQUENCE</scope>
    <source>
        <strain evidence="4">RhyPub2mFocal</strain>
        <tissue evidence="4">Leaves</tissue>
    </source>
</reference>
<sequence>MYFQLALENKKEYMITSIDKLFELAQTILEALLSNSMLQSCCPRASSSLPSPNTCIVSFSGMWQLIYQKTYGMSFNRVGLLTKSDLSDPSKLAGINWVSFATESCKWIELYATGIHSTRLFPIPSSIPEWPTNTTTTLTLRGRKEISQPIIETLIFHMPCLRVLDLSYTSIKSLPPSIACLANLRFLSIKHCQNMISLAPDLSTSSPIATLEKIEVLDLHGVPLIEIPDDLSHKKSRIYYLDLSCPIITSLPFNIFSGMESLRELVFLGCQYLTNLPLSIMSLENLVILSVSETKLTHLPPDTFKKMLFLRVLKLINNNLLEELPKSLCEAQNLEEIQLYGCRSLLAIEALPIKRLKVLTLVGNDHIVQLPESLSRSHELQEMIVSDCQSLIEIKMIDLVNLKSFSLTHSYTSSLSLRGCRELEIVVLHDLDKLEELDLSGTAIKELPPGISGSKRLRKLDLQAASQLKRVPWHQLDHVPEVLNLDQCEHFTTTIGDSDADMMINLDTGVCISVRDSCLFYNLNQENCRRLVAGGSLQSFYILVSSCEKRKENMRRLSQSIQPQTSAACVYKETDYFKNLIHMPPPAQHPRRRHVEISSTEQKPKDLEGILEITESLSVKDNDWLSCLDDLHQTFPRLKDVAVERCQRMIRTFSTAWYGEDNVASELLSIRAGHLSQLTTIFYIYSQHEKYFAALKHLYVYNCGNLKSIFTERLLLPNLETLIITYCDKLQTVFDKSSMKPDDIKNKLQNLRKTRFEELPQMRHIYDCDKHRVGPLHAPQWKTLYFRGCWSLCRLPFLEGPRDQEVCVDGEVSQCKKIKMQMKAEELFHYKFKSPPHVASKKSINNRIFLK</sequence>
<evidence type="ECO:0000256" key="1">
    <source>
        <dbReference type="ARBA" id="ARBA00022614"/>
    </source>
</evidence>
<dbReference type="InterPro" id="IPR057135">
    <property type="entry name" value="At4g27190-like_LRR"/>
</dbReference>
<keyword evidence="1" id="KW-0433">Leucine-rich repeat</keyword>
<dbReference type="Gene3D" id="3.80.10.10">
    <property type="entry name" value="Ribonuclease Inhibitor"/>
    <property type="match status" value="4"/>
</dbReference>
<dbReference type="AlphaFoldDB" id="A0AAV8H1Y6"/>
<feature type="domain" description="Disease resistance protein At4g27190-like leucine-rich repeats" evidence="3">
    <location>
        <begin position="715"/>
        <end position="794"/>
    </location>
</feature>
<keyword evidence="5" id="KW-1185">Reference proteome</keyword>
<evidence type="ECO:0000313" key="4">
    <source>
        <dbReference type="EMBL" id="KAJ4810111.1"/>
    </source>
</evidence>
<dbReference type="Pfam" id="PF23247">
    <property type="entry name" value="LRR_RPS2"/>
    <property type="match status" value="2"/>
</dbReference>
<evidence type="ECO:0000313" key="5">
    <source>
        <dbReference type="Proteomes" id="UP001140206"/>
    </source>
</evidence>
<name>A0AAV8H1Y6_9POAL</name>
<feature type="domain" description="Disease resistance protein At4g27190-like leucine-rich repeats" evidence="3">
    <location>
        <begin position="615"/>
        <end position="712"/>
    </location>
</feature>
<dbReference type="InterPro" id="IPR003591">
    <property type="entry name" value="Leu-rich_rpt_typical-subtyp"/>
</dbReference>
<dbReference type="PANTHER" id="PTHR47186">
    <property type="entry name" value="LEUCINE-RICH REPEAT-CONTAINING PROTEIN 57"/>
    <property type="match status" value="1"/>
</dbReference>
<gene>
    <name evidence="4" type="ORF">LUZ62_022677</name>
</gene>